<name>A0A327P082_9BACT</name>
<reference evidence="1 2" key="1">
    <citation type="submission" date="2018-06" db="EMBL/GenBank/DDBJ databases">
        <title>Spirosoma sp. HMF3257 Genome sequencing and assembly.</title>
        <authorList>
            <person name="Kang H."/>
            <person name="Cha I."/>
            <person name="Kim H."/>
            <person name="Kang J."/>
            <person name="Joh K."/>
        </authorList>
    </citation>
    <scope>NUCLEOTIDE SEQUENCE [LARGE SCALE GENOMIC DNA]</scope>
    <source>
        <strain evidence="1 2">HMF3257</strain>
    </source>
</reference>
<dbReference type="OrthoDB" id="981332at2"/>
<evidence type="ECO:0008006" key="3">
    <source>
        <dbReference type="Google" id="ProtNLM"/>
    </source>
</evidence>
<evidence type="ECO:0000313" key="1">
    <source>
        <dbReference type="EMBL" id="RAI78568.1"/>
    </source>
</evidence>
<sequence length="113" mass="12425">MACNPAPDTFGKLDLKKWRGDRGGCNGVRATLVPDFRAEIQNLKGKTTNTIGELLGRPDINQIADRNQKFYIYFLEKGSHCDQPGLKSNSRSVAIRMSAIGLATEVTFQNGLP</sequence>
<dbReference type="EMBL" id="QLII01000001">
    <property type="protein sequence ID" value="RAI78568.1"/>
    <property type="molecule type" value="Genomic_DNA"/>
</dbReference>
<proteinExistence type="predicted"/>
<accession>A0A327P082</accession>
<comment type="caution">
    <text evidence="1">The sequence shown here is derived from an EMBL/GenBank/DDBJ whole genome shotgun (WGS) entry which is preliminary data.</text>
</comment>
<dbReference type="Proteomes" id="UP000249016">
    <property type="component" value="Unassembled WGS sequence"/>
</dbReference>
<keyword evidence="2" id="KW-1185">Reference proteome</keyword>
<organism evidence="1 2">
    <name type="scientific">Spirosoma telluris</name>
    <dbReference type="NCBI Taxonomy" id="2183553"/>
    <lineage>
        <taxon>Bacteria</taxon>
        <taxon>Pseudomonadati</taxon>
        <taxon>Bacteroidota</taxon>
        <taxon>Cytophagia</taxon>
        <taxon>Cytophagales</taxon>
        <taxon>Cytophagaceae</taxon>
        <taxon>Spirosoma</taxon>
    </lineage>
</organism>
<protein>
    <recommendedName>
        <fullName evidence="3">Outer membrane protein assembly factor BamE</fullName>
    </recommendedName>
</protein>
<dbReference type="AlphaFoldDB" id="A0A327P082"/>
<evidence type="ECO:0000313" key="2">
    <source>
        <dbReference type="Proteomes" id="UP000249016"/>
    </source>
</evidence>
<gene>
    <name evidence="1" type="ORF">HMF3257_23145</name>
</gene>